<feature type="domain" description="HTH CENPB-type" evidence="3">
    <location>
        <begin position="66"/>
        <end position="137"/>
    </location>
</feature>
<dbReference type="SMART" id="SM00674">
    <property type="entry name" value="CENPB"/>
    <property type="match status" value="1"/>
</dbReference>
<keyword evidence="1" id="KW-0238">DNA-binding</keyword>
<evidence type="ECO:0000256" key="1">
    <source>
        <dbReference type="ARBA" id="ARBA00023125"/>
    </source>
</evidence>
<reference evidence="4 5" key="1">
    <citation type="submission" date="2024-02" db="EMBL/GenBank/DDBJ databases">
        <title>Chromosome-scale genome assembly of the rough periwinkle Littorina saxatilis.</title>
        <authorList>
            <person name="De Jode A."/>
            <person name="Faria R."/>
            <person name="Formenti G."/>
            <person name="Sims Y."/>
            <person name="Smith T.P."/>
            <person name="Tracey A."/>
            <person name="Wood J.M.D."/>
            <person name="Zagrodzka Z.B."/>
            <person name="Johannesson K."/>
            <person name="Butlin R.K."/>
            <person name="Leder E.H."/>
        </authorList>
    </citation>
    <scope>NUCLEOTIDE SEQUENCE [LARGE SCALE GENOMIC DNA]</scope>
    <source>
        <strain evidence="4">Snail1</strain>
        <tissue evidence="4">Muscle</tissue>
    </source>
</reference>
<dbReference type="Gene3D" id="1.10.10.60">
    <property type="entry name" value="Homeodomain-like"/>
    <property type="match status" value="2"/>
</dbReference>
<dbReference type="SUPFAM" id="SSF46689">
    <property type="entry name" value="Homeodomain-like"/>
    <property type="match status" value="2"/>
</dbReference>
<accession>A0AAN9GCD6</accession>
<comment type="caution">
    <text evidence="4">The sequence shown here is derived from an EMBL/GenBank/DDBJ whole genome shotgun (WGS) entry which is preliminary data.</text>
</comment>
<dbReference type="PROSITE" id="PS51253">
    <property type="entry name" value="HTH_CENPB"/>
    <property type="match status" value="1"/>
</dbReference>
<dbReference type="PANTHER" id="PTHR19303:SF73">
    <property type="entry name" value="PROTEIN PDC2"/>
    <property type="match status" value="1"/>
</dbReference>
<dbReference type="InterPro" id="IPR007889">
    <property type="entry name" value="HTH_Psq"/>
</dbReference>
<evidence type="ECO:0000313" key="4">
    <source>
        <dbReference type="EMBL" id="KAK7101735.1"/>
    </source>
</evidence>
<evidence type="ECO:0000259" key="3">
    <source>
        <dbReference type="PROSITE" id="PS51253"/>
    </source>
</evidence>
<dbReference type="Proteomes" id="UP001374579">
    <property type="component" value="Unassembled WGS sequence"/>
</dbReference>
<evidence type="ECO:0000256" key="2">
    <source>
        <dbReference type="ARBA" id="ARBA00023242"/>
    </source>
</evidence>
<keyword evidence="2" id="KW-0539">Nucleus</keyword>
<dbReference type="PANTHER" id="PTHR19303">
    <property type="entry name" value="TRANSPOSON"/>
    <property type="match status" value="1"/>
</dbReference>
<dbReference type="InterPro" id="IPR050863">
    <property type="entry name" value="CenT-Element_Derived"/>
</dbReference>
<dbReference type="InterPro" id="IPR006600">
    <property type="entry name" value="HTH_CenpB_DNA-bd_dom"/>
</dbReference>
<dbReference type="Pfam" id="PF03221">
    <property type="entry name" value="HTH_Tnp_Tc5"/>
    <property type="match status" value="1"/>
</dbReference>
<dbReference type="GO" id="GO:0005634">
    <property type="term" value="C:nucleus"/>
    <property type="evidence" value="ECO:0007669"/>
    <property type="project" value="TreeGrafter"/>
</dbReference>
<dbReference type="AlphaFoldDB" id="A0AAN9GCD6"/>
<keyword evidence="5" id="KW-1185">Reference proteome</keyword>
<organism evidence="4 5">
    <name type="scientific">Littorina saxatilis</name>
    <dbReference type="NCBI Taxonomy" id="31220"/>
    <lineage>
        <taxon>Eukaryota</taxon>
        <taxon>Metazoa</taxon>
        <taxon>Spiralia</taxon>
        <taxon>Lophotrochozoa</taxon>
        <taxon>Mollusca</taxon>
        <taxon>Gastropoda</taxon>
        <taxon>Caenogastropoda</taxon>
        <taxon>Littorinimorpha</taxon>
        <taxon>Littorinoidea</taxon>
        <taxon>Littorinidae</taxon>
        <taxon>Littorina</taxon>
    </lineage>
</organism>
<protein>
    <recommendedName>
        <fullName evidence="3">HTH CENPB-type domain-containing protein</fullName>
    </recommendedName>
</protein>
<dbReference type="InterPro" id="IPR009057">
    <property type="entry name" value="Homeodomain-like_sf"/>
</dbReference>
<gene>
    <name evidence="4" type="ORF">V1264_020072</name>
</gene>
<dbReference type="EMBL" id="JBAMIC010000010">
    <property type="protein sequence ID" value="KAK7101735.1"/>
    <property type="molecule type" value="Genomic_DNA"/>
</dbReference>
<name>A0AAN9GCD6_9CAEN</name>
<evidence type="ECO:0000313" key="5">
    <source>
        <dbReference type="Proteomes" id="UP001374579"/>
    </source>
</evidence>
<dbReference type="Pfam" id="PF04218">
    <property type="entry name" value="CENP-B_N"/>
    <property type="match status" value="1"/>
</dbReference>
<sequence length="141" mass="16214">MESPAGKRKALTLEQRVAALKKLDSSQSCRDVAKEMGCGKSQIARIKSEKEDVMKEWESGARSDQKTVKRRKTQYEDLNNVVWEWFCTARSKNLPVSGPLIQEKALILGMEMGQDEFMASNGWLESWQRRLNTIQFNLILF</sequence>
<dbReference type="GO" id="GO:0003677">
    <property type="term" value="F:DNA binding"/>
    <property type="evidence" value="ECO:0007669"/>
    <property type="project" value="UniProtKB-KW"/>
</dbReference>
<proteinExistence type="predicted"/>